<keyword evidence="1" id="KW-0805">Transcription regulation</keyword>
<evidence type="ECO:0000256" key="1">
    <source>
        <dbReference type="ARBA" id="ARBA00023015"/>
    </source>
</evidence>
<evidence type="ECO:0000256" key="3">
    <source>
        <dbReference type="ARBA" id="ARBA00023163"/>
    </source>
</evidence>
<dbReference type="SMART" id="SM00347">
    <property type="entry name" value="HTH_MARR"/>
    <property type="match status" value="1"/>
</dbReference>
<evidence type="ECO:0000259" key="4">
    <source>
        <dbReference type="PROSITE" id="PS50995"/>
    </source>
</evidence>
<reference evidence="5" key="2">
    <citation type="submission" date="2021-04" db="EMBL/GenBank/DDBJ databases">
        <title>Isolation and genomic analysis of the ibuprofen-degrading bacterium Sphingomonas strain MPO218.</title>
        <authorList>
            <person name="Aulestia M."/>
            <person name="Flores A."/>
            <person name="Mangas E.L."/>
            <person name="Perez-Pulido A.J."/>
            <person name="Santero E."/>
            <person name="Camacho E.M."/>
        </authorList>
    </citation>
    <scope>NUCLEOTIDE SEQUENCE</scope>
    <source>
        <strain evidence="5">MPO218</strain>
    </source>
</reference>
<gene>
    <name evidence="5" type="ORF">HRJ34_16170</name>
</gene>
<sequence length="199" mass="21909">METSAGSEITANKEDADAIRFRLNRIASKDRESPDEKGRDARMTARTTRTLDLQNSVGVLLNFLSTRLTASGSATYRSRFGLGILEFRLLVMLAAEPDIPPSRICEVMGLDGGAVSRALRGMEARGLVASRPDRRNPAYKLWSLTAEGARLQDAAVPISMERDAILLAGFSDEERTMLIAMLRRMLAQVDGLRDLIDQP</sequence>
<dbReference type="InterPro" id="IPR000835">
    <property type="entry name" value="HTH_MarR-typ"/>
</dbReference>
<dbReference type="InterPro" id="IPR036390">
    <property type="entry name" value="WH_DNA-bd_sf"/>
</dbReference>
<dbReference type="PRINTS" id="PR00598">
    <property type="entry name" value="HTHMARR"/>
</dbReference>
<dbReference type="GO" id="GO:0003677">
    <property type="term" value="F:DNA binding"/>
    <property type="evidence" value="ECO:0007669"/>
    <property type="project" value="UniProtKB-KW"/>
</dbReference>
<dbReference type="AlphaFoldDB" id="A0A975CZI0"/>
<accession>A0A975CZI0</accession>
<dbReference type="PANTHER" id="PTHR42756">
    <property type="entry name" value="TRANSCRIPTIONAL REGULATOR, MARR"/>
    <property type="match status" value="1"/>
</dbReference>
<keyword evidence="2" id="KW-0238">DNA-binding</keyword>
<name>A0A975CZI0_9SPHN</name>
<dbReference type="Proteomes" id="UP000664914">
    <property type="component" value="Chromosome"/>
</dbReference>
<organism evidence="5 6">
    <name type="scientific">Rhizorhabdus wittichii</name>
    <dbReference type="NCBI Taxonomy" id="160791"/>
    <lineage>
        <taxon>Bacteria</taxon>
        <taxon>Pseudomonadati</taxon>
        <taxon>Pseudomonadota</taxon>
        <taxon>Alphaproteobacteria</taxon>
        <taxon>Sphingomonadales</taxon>
        <taxon>Sphingomonadaceae</taxon>
        <taxon>Rhizorhabdus</taxon>
    </lineage>
</organism>
<dbReference type="PANTHER" id="PTHR42756:SF1">
    <property type="entry name" value="TRANSCRIPTIONAL REPRESSOR OF EMRAB OPERON"/>
    <property type="match status" value="1"/>
</dbReference>
<evidence type="ECO:0000313" key="6">
    <source>
        <dbReference type="Proteomes" id="UP000664914"/>
    </source>
</evidence>
<proteinExistence type="predicted"/>
<evidence type="ECO:0000256" key="2">
    <source>
        <dbReference type="ARBA" id="ARBA00023125"/>
    </source>
</evidence>
<protein>
    <submittedName>
        <fullName evidence="5">Winged helix-turn-helix transcriptional regulator</fullName>
    </submittedName>
</protein>
<keyword evidence="3" id="KW-0804">Transcription</keyword>
<dbReference type="SUPFAM" id="SSF46785">
    <property type="entry name" value="Winged helix' DNA-binding domain"/>
    <property type="match status" value="1"/>
</dbReference>
<reference evidence="5" key="1">
    <citation type="submission" date="2020-07" db="EMBL/GenBank/DDBJ databases">
        <authorList>
            <person name="Camacho E."/>
        </authorList>
    </citation>
    <scope>NUCLEOTIDE SEQUENCE</scope>
    <source>
        <strain evidence="5">MPO218</strain>
    </source>
</reference>
<dbReference type="InterPro" id="IPR036388">
    <property type="entry name" value="WH-like_DNA-bd_sf"/>
</dbReference>
<dbReference type="Gene3D" id="1.10.10.10">
    <property type="entry name" value="Winged helix-like DNA-binding domain superfamily/Winged helix DNA-binding domain"/>
    <property type="match status" value="1"/>
</dbReference>
<dbReference type="EMBL" id="CP059319">
    <property type="protein sequence ID" value="QTH19898.1"/>
    <property type="molecule type" value="Genomic_DNA"/>
</dbReference>
<dbReference type="PROSITE" id="PS50995">
    <property type="entry name" value="HTH_MARR_2"/>
    <property type="match status" value="1"/>
</dbReference>
<dbReference type="Pfam" id="PF12802">
    <property type="entry name" value="MarR_2"/>
    <property type="match status" value="1"/>
</dbReference>
<evidence type="ECO:0000313" key="5">
    <source>
        <dbReference type="EMBL" id="QTH19898.1"/>
    </source>
</evidence>
<dbReference type="GO" id="GO:0003700">
    <property type="term" value="F:DNA-binding transcription factor activity"/>
    <property type="evidence" value="ECO:0007669"/>
    <property type="project" value="InterPro"/>
</dbReference>
<feature type="domain" description="HTH marR-type" evidence="4">
    <location>
        <begin position="54"/>
        <end position="187"/>
    </location>
</feature>